<sequence length="586" mass="63858">MPVKRGAWCVALVLCTLAHVLPVLGKPWSIPPSQFWEGVDGPWSTFRAEVGNPPQQLRLLPAHDQSSTWTILSEACPANDNECADSRGRIFRRDNSTTWQRFGTYDTNPVLEQRVGLEALGLFGWDDITLGWVGDNMPTMKNQSVVGITSNDFWIGSLPLNPRPINFTNYNNPIPSLMENLFNHTDDPIPSLSWSYTAGAFNLAPKVLGSLVLGGYDTTRFQPNSLSFPFGQDISLDFQVAIQSITSSLDSGSLLGSGTGNAIIAYISTMVADIWLPMSVCQNFERAFGLTWDSNAERYLLNASLHQTLLERDPSVRFTIGPETSGGGVTITMPYWNFYHTAKLNATSSSSGQLYFPIKRAANDSQYVLGRTFLQSAHLSVDYHRRTFNLSQALYPSSSTESRIVALNPPRGQNSSETGGGDETSSGGLGTGAIAGIAVGSAAVIVALVAVAFLMYRRRQKKAPTTTKNELPDQNHLHHEVSGNNLKVEADNNFTHEAAGDTAFSPGFNGYGKDKRLAEADGDAYRTHEMLGDTRTRAEVSGDYRALAELDAVHLAELPGDDGKPAKMLADTPPTDYKQNPKSRGL</sequence>
<feature type="signal peptide" evidence="4">
    <location>
        <begin position="1"/>
        <end position="25"/>
    </location>
</feature>
<feature type="chain" id="PRO_5016166402" evidence="4">
    <location>
        <begin position="26"/>
        <end position="586"/>
    </location>
</feature>
<dbReference type="InterPro" id="IPR001461">
    <property type="entry name" value="Aspartic_peptidase_A1"/>
</dbReference>
<keyword evidence="3" id="KW-1133">Transmembrane helix</keyword>
<evidence type="ECO:0000313" key="6">
    <source>
        <dbReference type="EMBL" id="PVH97862.1"/>
    </source>
</evidence>
<dbReference type="OrthoDB" id="4074350at2759"/>
<proteinExistence type="inferred from homology"/>
<evidence type="ECO:0000256" key="1">
    <source>
        <dbReference type="ARBA" id="ARBA00007447"/>
    </source>
</evidence>
<gene>
    <name evidence="6" type="ORF">DM02DRAFT_532299</name>
</gene>
<reference evidence="6 7" key="1">
    <citation type="journal article" date="2018" name="Sci. Rep.">
        <title>Comparative genomics provides insights into the lifestyle and reveals functional heterogeneity of dark septate endophytic fungi.</title>
        <authorList>
            <person name="Knapp D.G."/>
            <person name="Nemeth J.B."/>
            <person name="Barry K."/>
            <person name="Hainaut M."/>
            <person name="Henrissat B."/>
            <person name="Johnson J."/>
            <person name="Kuo A."/>
            <person name="Lim J.H.P."/>
            <person name="Lipzen A."/>
            <person name="Nolan M."/>
            <person name="Ohm R.A."/>
            <person name="Tamas L."/>
            <person name="Grigoriev I.V."/>
            <person name="Spatafora J.W."/>
            <person name="Nagy L.G."/>
            <person name="Kovacs G.M."/>
        </authorList>
    </citation>
    <scope>NUCLEOTIDE SEQUENCE [LARGE SCALE GENOMIC DNA]</scope>
    <source>
        <strain evidence="6 7">DSE2036</strain>
    </source>
</reference>
<organism evidence="6 7">
    <name type="scientific">Periconia macrospinosa</name>
    <dbReference type="NCBI Taxonomy" id="97972"/>
    <lineage>
        <taxon>Eukaryota</taxon>
        <taxon>Fungi</taxon>
        <taxon>Dikarya</taxon>
        <taxon>Ascomycota</taxon>
        <taxon>Pezizomycotina</taxon>
        <taxon>Dothideomycetes</taxon>
        <taxon>Pleosporomycetidae</taxon>
        <taxon>Pleosporales</taxon>
        <taxon>Massarineae</taxon>
        <taxon>Periconiaceae</taxon>
        <taxon>Periconia</taxon>
    </lineage>
</organism>
<accession>A0A2V1DI64</accession>
<protein>
    <submittedName>
        <fullName evidence="6">Acid protease</fullName>
    </submittedName>
</protein>
<dbReference type="Pfam" id="PF00026">
    <property type="entry name" value="Asp"/>
    <property type="match status" value="1"/>
</dbReference>
<dbReference type="InterPro" id="IPR021109">
    <property type="entry name" value="Peptidase_aspartic_dom_sf"/>
</dbReference>
<comment type="similarity">
    <text evidence="1">Belongs to the peptidase A1 family.</text>
</comment>
<dbReference type="EMBL" id="KZ805426">
    <property type="protein sequence ID" value="PVH97862.1"/>
    <property type="molecule type" value="Genomic_DNA"/>
</dbReference>
<dbReference type="InterPro" id="IPR033121">
    <property type="entry name" value="PEPTIDASE_A1"/>
</dbReference>
<feature type="compositionally biased region" description="Gly residues" evidence="2">
    <location>
        <begin position="418"/>
        <end position="427"/>
    </location>
</feature>
<dbReference type="AlphaFoldDB" id="A0A2V1DI64"/>
<feature type="domain" description="Peptidase A1" evidence="5">
    <location>
        <begin position="44"/>
        <end position="391"/>
    </location>
</feature>
<name>A0A2V1DI64_9PLEO</name>
<dbReference type="PANTHER" id="PTHR47966">
    <property type="entry name" value="BETA-SITE APP-CLEAVING ENZYME, ISOFORM A-RELATED"/>
    <property type="match status" value="1"/>
</dbReference>
<feature type="region of interest" description="Disordered" evidence="2">
    <location>
        <begin position="401"/>
        <end position="427"/>
    </location>
</feature>
<dbReference type="GO" id="GO:0006508">
    <property type="term" value="P:proteolysis"/>
    <property type="evidence" value="ECO:0007669"/>
    <property type="project" value="UniProtKB-KW"/>
</dbReference>
<evidence type="ECO:0000259" key="5">
    <source>
        <dbReference type="PROSITE" id="PS51767"/>
    </source>
</evidence>
<dbReference type="Gene3D" id="2.40.70.10">
    <property type="entry name" value="Acid Proteases"/>
    <property type="match status" value="2"/>
</dbReference>
<feature type="compositionally biased region" description="Polar residues" evidence="2">
    <location>
        <begin position="577"/>
        <end position="586"/>
    </location>
</feature>
<keyword evidence="7" id="KW-1185">Reference proteome</keyword>
<evidence type="ECO:0000256" key="2">
    <source>
        <dbReference type="SAM" id="MobiDB-lite"/>
    </source>
</evidence>
<keyword evidence="3" id="KW-0812">Transmembrane</keyword>
<evidence type="ECO:0000256" key="4">
    <source>
        <dbReference type="SAM" id="SignalP"/>
    </source>
</evidence>
<evidence type="ECO:0000313" key="7">
    <source>
        <dbReference type="Proteomes" id="UP000244855"/>
    </source>
</evidence>
<keyword evidence="6" id="KW-0645">Protease</keyword>
<dbReference type="PANTHER" id="PTHR47966:SF51">
    <property type="entry name" value="BETA-SITE APP-CLEAVING ENZYME, ISOFORM A-RELATED"/>
    <property type="match status" value="1"/>
</dbReference>
<keyword evidence="3" id="KW-0472">Membrane</keyword>
<dbReference type="SUPFAM" id="SSF50630">
    <property type="entry name" value="Acid proteases"/>
    <property type="match status" value="1"/>
</dbReference>
<dbReference type="GO" id="GO:0004190">
    <property type="term" value="F:aspartic-type endopeptidase activity"/>
    <property type="evidence" value="ECO:0007669"/>
    <property type="project" value="InterPro"/>
</dbReference>
<dbReference type="Proteomes" id="UP000244855">
    <property type="component" value="Unassembled WGS sequence"/>
</dbReference>
<dbReference type="GO" id="GO:0000324">
    <property type="term" value="C:fungal-type vacuole"/>
    <property type="evidence" value="ECO:0007669"/>
    <property type="project" value="TreeGrafter"/>
</dbReference>
<dbReference type="PROSITE" id="PS51767">
    <property type="entry name" value="PEPTIDASE_A1"/>
    <property type="match status" value="1"/>
</dbReference>
<keyword evidence="4" id="KW-0732">Signal</keyword>
<feature type="region of interest" description="Disordered" evidence="2">
    <location>
        <begin position="558"/>
        <end position="586"/>
    </location>
</feature>
<feature type="transmembrane region" description="Helical" evidence="3">
    <location>
        <begin position="433"/>
        <end position="456"/>
    </location>
</feature>
<evidence type="ECO:0000256" key="3">
    <source>
        <dbReference type="SAM" id="Phobius"/>
    </source>
</evidence>
<keyword evidence="6" id="KW-0378">Hydrolase</keyword>
<dbReference type="STRING" id="97972.A0A2V1DI64"/>